<dbReference type="Proteomes" id="UP000556026">
    <property type="component" value="Unassembled WGS sequence"/>
</dbReference>
<name>A0A6V8MLN2_9BACT</name>
<proteinExistence type="predicted"/>
<dbReference type="SUPFAM" id="SSF52540">
    <property type="entry name" value="P-loop containing nucleoside triphosphate hydrolases"/>
    <property type="match status" value="1"/>
</dbReference>
<organism evidence="1 2">
    <name type="scientific">Geomonas silvestris</name>
    <dbReference type="NCBI Taxonomy" id="2740184"/>
    <lineage>
        <taxon>Bacteria</taxon>
        <taxon>Pseudomonadati</taxon>
        <taxon>Thermodesulfobacteriota</taxon>
        <taxon>Desulfuromonadia</taxon>
        <taxon>Geobacterales</taxon>
        <taxon>Geobacteraceae</taxon>
        <taxon>Geomonas</taxon>
    </lineage>
</organism>
<evidence type="ECO:0000313" key="1">
    <source>
        <dbReference type="EMBL" id="GFO60834.1"/>
    </source>
</evidence>
<dbReference type="RefSeq" id="WP_183355637.1">
    <property type="nucleotide sequence ID" value="NZ_BLXX01000010.1"/>
</dbReference>
<dbReference type="InterPro" id="IPR027417">
    <property type="entry name" value="P-loop_NTPase"/>
</dbReference>
<sequence>MNKLKLKLENCYGIKTLTHEFDFSNTKGYSIYAPNGFMKTSFSKAFIDLSKGKDSSDIIFPERKTIRLIQDENDADIQAENVFVIEPYSQEFSSDKTSLLLVNQTIKKKYDDELKKIDDKKQAFLKTLKQLSGLTGRTVTPETEILKCLGGATLFEALEKVVLEVEAFSKHQFSKVVYSEVFNEKTIPFLESGQIRTQLKEYIEKYNELVENSPVLCKSFNHYHAKNVHKNLTENGFFSANHSINLFDGTKKNEIISAEQLDEKLETEKKKILSDETLVKKFDAIDKKLTTVDLRKFRDYLFDNRDILPELENLKQFQKELWLAYFWTQKAEFNEVLHAYQSGKIIIEEAIEAAKSERTDWEEVVEIFNKRFSVPFTMRVTNQEDVILKGSSPQVSFTFTDPEKSAAVDIHALLKVLSQGEKKALYIINILFELNARVKQSIDTILIIDDIADSFDYKNKYAIVEYLREVSKYSNFFPIFLTHNFDFHRTVSGRLHLDREYRLFAVKNGRDLNLAQEKYQKNPFEHWKKNLKHEKFVVASIPFVRNLAEYCGMDAEFLKLTSLLHLKADTGTIKIKDLESIFMLILKDVKGIPLCDADKVVVDLIHETAEAILGEENSKAELESKVILSIAIRLLAEEFMVKEINDQPFVDGITKDQTRMLLDRYSKDFPAKADALKLLNQVNLMTPENIHLNSFMYEPILDMAPEHLKALYCDVKQLSA</sequence>
<protein>
    <recommendedName>
        <fullName evidence="3">Phage infection protein</fullName>
    </recommendedName>
</protein>
<gene>
    <name evidence="1" type="ORF">GMST_31590</name>
</gene>
<dbReference type="EMBL" id="BLXX01000010">
    <property type="protein sequence ID" value="GFO60834.1"/>
    <property type="molecule type" value="Genomic_DNA"/>
</dbReference>
<dbReference type="AlphaFoldDB" id="A0A6V8MLN2"/>
<accession>A0A6V8MLN2</accession>
<evidence type="ECO:0000313" key="2">
    <source>
        <dbReference type="Proteomes" id="UP000556026"/>
    </source>
</evidence>
<keyword evidence="2" id="KW-1185">Reference proteome</keyword>
<evidence type="ECO:0008006" key="3">
    <source>
        <dbReference type="Google" id="ProtNLM"/>
    </source>
</evidence>
<comment type="caution">
    <text evidence="1">The sequence shown here is derived from an EMBL/GenBank/DDBJ whole genome shotgun (WGS) entry which is preliminary data.</text>
</comment>
<reference evidence="2" key="1">
    <citation type="submission" date="2020-06" db="EMBL/GenBank/DDBJ databases">
        <title>Draft genomic sequence of Geomonas sp. Red330.</title>
        <authorList>
            <person name="Itoh H."/>
            <person name="Zhenxing X."/>
            <person name="Ushijima N."/>
            <person name="Masuda Y."/>
            <person name="Shiratori Y."/>
            <person name="Senoo K."/>
        </authorList>
    </citation>
    <scope>NUCLEOTIDE SEQUENCE [LARGE SCALE GENOMIC DNA]</scope>
    <source>
        <strain evidence="2">Red330</strain>
    </source>
</reference>